<accession>A0A423VCM5</accession>
<organism evidence="3 4">
    <name type="scientific">Cytospora chrysosperma</name>
    <name type="common">Cytospora canker fungus</name>
    <name type="synonym">Sphaeria chrysosperma</name>
    <dbReference type="NCBI Taxonomy" id="252740"/>
    <lineage>
        <taxon>Eukaryota</taxon>
        <taxon>Fungi</taxon>
        <taxon>Dikarya</taxon>
        <taxon>Ascomycota</taxon>
        <taxon>Pezizomycotina</taxon>
        <taxon>Sordariomycetes</taxon>
        <taxon>Sordariomycetidae</taxon>
        <taxon>Diaporthales</taxon>
        <taxon>Cytosporaceae</taxon>
        <taxon>Cytospora</taxon>
    </lineage>
</organism>
<feature type="coiled-coil region" evidence="1">
    <location>
        <begin position="521"/>
        <end position="576"/>
    </location>
</feature>
<dbReference type="EMBL" id="LJZO01000064">
    <property type="protein sequence ID" value="ROV88706.1"/>
    <property type="molecule type" value="Genomic_DNA"/>
</dbReference>
<protein>
    <submittedName>
        <fullName evidence="3">Uncharacterized protein</fullName>
    </submittedName>
</protein>
<evidence type="ECO:0000256" key="1">
    <source>
        <dbReference type="SAM" id="Coils"/>
    </source>
</evidence>
<feature type="region of interest" description="Disordered" evidence="2">
    <location>
        <begin position="172"/>
        <end position="211"/>
    </location>
</feature>
<keyword evidence="1" id="KW-0175">Coiled coil</keyword>
<feature type="region of interest" description="Disordered" evidence="2">
    <location>
        <begin position="77"/>
        <end position="99"/>
    </location>
</feature>
<evidence type="ECO:0000256" key="2">
    <source>
        <dbReference type="SAM" id="MobiDB-lite"/>
    </source>
</evidence>
<sequence>MRDLDGLTHANIDVDLATLPARVRNLALRIHSQLGLWPWQLLSSFPAIQRPDLNPTYWSVHTVESLSALVTRELEADSQREQNNTSDTTITATTSRTRISRLAETTQAPDAHENTHSGVHALQRAVAQRIASQLAKAVDDRVCKQTKVSRSRGTIIPKRPYHTCQDIRTILNVDGDKDQGQDGGEGGPARKKPKGRQHYQPKAPQLRRPSQELDEDLDLVEPQLLDQDQEQKQQSPPTPVPAFRLNQIGPALRSSFRPESNSSPYGPLVILTEAAAAAPNSNMAPPPPRHVTPDDGNINIEVDRGGIDDGNRVSSLSSTNGDISHHTRPLQPVSSFAATLEQSQHSRDRRLSTLSLQTLGEDNRNQNKRTRLSYGAVNSLGRSDHGTYGSHHTSEDGASLVFDLAPGSCIDDHERTTTTSLATTSHQETQRLRDKTTELRESLRQLRAKLAEAAKTVLNEEPSRRATEKVTKIQQELRAAETKLDERSQVEQSLESAIKIAGTTGTVSGLEKGFKDFQSETQQYASRITSLKATLAKAQEEVAELDAARLTAMQDKEKIEQDINETVQTIRKYEKRYRQWTTYANAIRLGPTNLDRLLERFPGMDKMLDEASIELGLRGADVEELLPENCSQEVVYTLLLSFASYVQTSTKAVFSQENTFKDSVIYLAGVEAKICYIEPPSIPTTIQAWRQVASSYRDAEKAFNDCQIKV</sequence>
<feature type="compositionally biased region" description="Basic residues" evidence="2">
    <location>
        <begin position="189"/>
        <end position="199"/>
    </location>
</feature>
<comment type="caution">
    <text evidence="3">The sequence shown here is derived from an EMBL/GenBank/DDBJ whole genome shotgun (WGS) entry which is preliminary data.</text>
</comment>
<proteinExistence type="predicted"/>
<feature type="compositionally biased region" description="Polar residues" evidence="2">
    <location>
        <begin position="312"/>
        <end position="322"/>
    </location>
</feature>
<evidence type="ECO:0000313" key="4">
    <source>
        <dbReference type="Proteomes" id="UP000284375"/>
    </source>
</evidence>
<feature type="region of interest" description="Disordered" evidence="2">
    <location>
        <begin position="306"/>
        <end position="367"/>
    </location>
</feature>
<gene>
    <name evidence="3" type="ORF">VSDG_09493</name>
</gene>
<name>A0A423VCM5_CYTCH</name>
<dbReference type="Proteomes" id="UP000284375">
    <property type="component" value="Unassembled WGS sequence"/>
</dbReference>
<dbReference type="AlphaFoldDB" id="A0A423VCM5"/>
<feature type="coiled-coil region" evidence="1">
    <location>
        <begin position="429"/>
        <end position="483"/>
    </location>
</feature>
<feature type="compositionally biased region" description="Polar residues" evidence="2">
    <location>
        <begin position="332"/>
        <end position="343"/>
    </location>
</feature>
<feature type="compositionally biased region" description="Low complexity" evidence="2">
    <location>
        <begin position="85"/>
        <end position="97"/>
    </location>
</feature>
<keyword evidence="4" id="KW-1185">Reference proteome</keyword>
<reference evidence="3 4" key="1">
    <citation type="submission" date="2015-09" db="EMBL/GenBank/DDBJ databases">
        <title>Host preference determinants of Valsa canker pathogens revealed by comparative genomics.</title>
        <authorList>
            <person name="Yin Z."/>
            <person name="Huang L."/>
        </authorList>
    </citation>
    <scope>NUCLEOTIDE SEQUENCE [LARGE SCALE GENOMIC DNA]</scope>
    <source>
        <strain evidence="3 4">YSFL</strain>
    </source>
</reference>
<evidence type="ECO:0000313" key="3">
    <source>
        <dbReference type="EMBL" id="ROV88706.1"/>
    </source>
</evidence>